<proteinExistence type="predicted"/>
<keyword evidence="3" id="KW-0804">Transcription</keyword>
<dbReference type="Gene3D" id="1.10.10.10">
    <property type="entry name" value="Winged helix-like DNA-binding domain superfamily/Winged helix DNA-binding domain"/>
    <property type="match status" value="1"/>
</dbReference>
<dbReference type="GO" id="GO:0003677">
    <property type="term" value="F:DNA binding"/>
    <property type="evidence" value="ECO:0007669"/>
    <property type="project" value="UniProtKB-KW"/>
</dbReference>
<evidence type="ECO:0000259" key="4">
    <source>
        <dbReference type="PROSITE" id="PS51077"/>
    </source>
</evidence>
<name>A0A1H3KXB2_9RHOB</name>
<sequence length="260" mass="27719">MSGVGSGERILALLGLFSEDRPEWTPEEMMTETGHPRPTLYRYLKTLKEAGLVASLSGATYTLGPRVVELDFLARRSDPLIDAGAPMLRSLCDAWPCTALLVRWYGNRLLCVDSECSADNPKSSYPRGRPMPLARGAISRAIMAHLPRRQMQAKIAENLDQLSALGLGETPEAVAESFRAVRRGGCAIAYGEVTPGVVGVAAPVFDAGQSPVAALGLTLSESAASADALSAISEAVWTKAERISAQLAERGAPQPERTRA</sequence>
<organism evidence="6 7">
    <name type="scientific">Citreimonas salinaria</name>
    <dbReference type="NCBI Taxonomy" id="321339"/>
    <lineage>
        <taxon>Bacteria</taxon>
        <taxon>Pseudomonadati</taxon>
        <taxon>Pseudomonadota</taxon>
        <taxon>Alphaproteobacteria</taxon>
        <taxon>Rhodobacterales</taxon>
        <taxon>Roseobacteraceae</taxon>
        <taxon>Citreimonas</taxon>
    </lineage>
</organism>
<evidence type="ECO:0000313" key="6">
    <source>
        <dbReference type="EMBL" id="SDY56285.1"/>
    </source>
</evidence>
<accession>A0A1H3KXB2</accession>
<dbReference type="OrthoDB" id="31778at2"/>
<dbReference type="InterPro" id="IPR050707">
    <property type="entry name" value="HTH_MetabolicPath_Reg"/>
</dbReference>
<dbReference type="InterPro" id="IPR005471">
    <property type="entry name" value="Tscrpt_reg_IclR_N"/>
</dbReference>
<dbReference type="PROSITE" id="PS51077">
    <property type="entry name" value="HTH_ICLR"/>
    <property type="match status" value="1"/>
</dbReference>
<evidence type="ECO:0000256" key="2">
    <source>
        <dbReference type="ARBA" id="ARBA00023125"/>
    </source>
</evidence>
<dbReference type="STRING" id="321339.SAMN05444340_110142"/>
<evidence type="ECO:0000313" key="7">
    <source>
        <dbReference type="Proteomes" id="UP000199286"/>
    </source>
</evidence>
<evidence type="ECO:0000259" key="5">
    <source>
        <dbReference type="PROSITE" id="PS51078"/>
    </source>
</evidence>
<dbReference type="Proteomes" id="UP000199286">
    <property type="component" value="Unassembled WGS sequence"/>
</dbReference>
<feature type="domain" description="IclR-ED" evidence="5">
    <location>
        <begin position="66"/>
        <end position="249"/>
    </location>
</feature>
<feature type="domain" description="HTH iclR-type" evidence="4">
    <location>
        <begin position="4"/>
        <end position="65"/>
    </location>
</feature>
<dbReference type="Pfam" id="PF01614">
    <property type="entry name" value="IclR_C"/>
    <property type="match status" value="1"/>
</dbReference>
<dbReference type="PANTHER" id="PTHR30136:SF24">
    <property type="entry name" value="HTH-TYPE TRANSCRIPTIONAL REPRESSOR ALLR"/>
    <property type="match status" value="1"/>
</dbReference>
<evidence type="ECO:0000256" key="1">
    <source>
        <dbReference type="ARBA" id="ARBA00023015"/>
    </source>
</evidence>
<dbReference type="PROSITE" id="PS51078">
    <property type="entry name" value="ICLR_ED"/>
    <property type="match status" value="1"/>
</dbReference>
<dbReference type="GO" id="GO:0003700">
    <property type="term" value="F:DNA-binding transcription factor activity"/>
    <property type="evidence" value="ECO:0007669"/>
    <property type="project" value="TreeGrafter"/>
</dbReference>
<protein>
    <submittedName>
        <fullName evidence="6">Transcriptional regulator, IclR family</fullName>
    </submittedName>
</protein>
<evidence type="ECO:0000256" key="3">
    <source>
        <dbReference type="ARBA" id="ARBA00023163"/>
    </source>
</evidence>
<dbReference type="SUPFAM" id="SSF55781">
    <property type="entry name" value="GAF domain-like"/>
    <property type="match status" value="1"/>
</dbReference>
<dbReference type="GO" id="GO:0045892">
    <property type="term" value="P:negative regulation of DNA-templated transcription"/>
    <property type="evidence" value="ECO:0007669"/>
    <property type="project" value="TreeGrafter"/>
</dbReference>
<reference evidence="6 7" key="1">
    <citation type="submission" date="2016-10" db="EMBL/GenBank/DDBJ databases">
        <authorList>
            <person name="de Groot N.N."/>
        </authorList>
    </citation>
    <scope>NUCLEOTIDE SEQUENCE [LARGE SCALE GENOMIC DNA]</scope>
    <source>
        <strain evidence="6 7">DSM 26880</strain>
    </source>
</reference>
<dbReference type="PANTHER" id="PTHR30136">
    <property type="entry name" value="HELIX-TURN-HELIX TRANSCRIPTIONAL REGULATOR, ICLR FAMILY"/>
    <property type="match status" value="1"/>
</dbReference>
<dbReference type="Pfam" id="PF09339">
    <property type="entry name" value="HTH_IclR"/>
    <property type="match status" value="1"/>
</dbReference>
<keyword evidence="7" id="KW-1185">Reference proteome</keyword>
<dbReference type="SUPFAM" id="SSF46785">
    <property type="entry name" value="Winged helix' DNA-binding domain"/>
    <property type="match status" value="1"/>
</dbReference>
<dbReference type="RefSeq" id="WP_089883892.1">
    <property type="nucleotide sequence ID" value="NZ_FNPF01000010.1"/>
</dbReference>
<dbReference type="EMBL" id="FNPF01000010">
    <property type="protein sequence ID" value="SDY56285.1"/>
    <property type="molecule type" value="Genomic_DNA"/>
</dbReference>
<keyword evidence="2" id="KW-0238">DNA-binding</keyword>
<dbReference type="InterPro" id="IPR029016">
    <property type="entry name" value="GAF-like_dom_sf"/>
</dbReference>
<dbReference type="SMART" id="SM00346">
    <property type="entry name" value="HTH_ICLR"/>
    <property type="match status" value="1"/>
</dbReference>
<gene>
    <name evidence="6" type="ORF">SAMN05444340_110142</name>
</gene>
<keyword evidence="1" id="KW-0805">Transcription regulation</keyword>
<dbReference type="AlphaFoldDB" id="A0A1H3KXB2"/>
<dbReference type="Gene3D" id="3.30.450.40">
    <property type="match status" value="1"/>
</dbReference>
<dbReference type="InterPro" id="IPR014757">
    <property type="entry name" value="Tscrpt_reg_IclR_C"/>
</dbReference>
<dbReference type="InterPro" id="IPR036388">
    <property type="entry name" value="WH-like_DNA-bd_sf"/>
</dbReference>
<dbReference type="InterPro" id="IPR036390">
    <property type="entry name" value="WH_DNA-bd_sf"/>
</dbReference>